<comment type="caution">
    <text evidence="2">The sequence shown here is derived from an EMBL/GenBank/DDBJ whole genome shotgun (WGS) entry which is preliminary data.</text>
</comment>
<name>A0A3M9N5A3_9BACT</name>
<feature type="signal peptide" evidence="1">
    <location>
        <begin position="1"/>
        <end position="30"/>
    </location>
</feature>
<keyword evidence="3" id="KW-1185">Reference proteome</keyword>
<evidence type="ECO:0000313" key="3">
    <source>
        <dbReference type="Proteomes" id="UP000271010"/>
    </source>
</evidence>
<proteinExistence type="predicted"/>
<reference evidence="2 3" key="1">
    <citation type="submission" date="2018-11" db="EMBL/GenBank/DDBJ databases">
        <title>Rufibacter latericius sp. nov., isolated from water in Baiyang Lake.</title>
        <authorList>
            <person name="Yang Y."/>
        </authorList>
    </citation>
    <scope>NUCLEOTIDE SEQUENCE [LARGE SCALE GENOMIC DNA]</scope>
    <source>
        <strain evidence="2 3">MCC P1</strain>
    </source>
</reference>
<keyword evidence="1" id="KW-0732">Signal</keyword>
<dbReference type="AlphaFoldDB" id="A0A3M9N5A3"/>
<feature type="chain" id="PRO_5018335085" description="DUF5666 domain-containing protein" evidence="1">
    <location>
        <begin position="31"/>
        <end position="151"/>
    </location>
</feature>
<evidence type="ECO:0008006" key="4">
    <source>
        <dbReference type="Google" id="ProtNLM"/>
    </source>
</evidence>
<dbReference type="Proteomes" id="UP000271010">
    <property type="component" value="Unassembled WGS sequence"/>
</dbReference>
<gene>
    <name evidence="2" type="ORF">EFA69_03410</name>
</gene>
<sequence>MKKIKILWGYLLFSVLCSVYLLGCQATAPAGPDATANATANATTADSTATEAPARLAPKRVDLRGTITRRVYDRGQVTIEVEGFTDVQQSRYSRGYVLVTPTTQIISEEGRTISLSELYEGQNVAIFMRGGGRGNFVGLGVARKMWIEPRF</sequence>
<accession>A0A3M9N5A3</accession>
<dbReference type="RefSeq" id="WP_123131683.1">
    <property type="nucleotide sequence ID" value="NZ_RJJE01000002.1"/>
</dbReference>
<organism evidence="2 3">
    <name type="scientific">Rufibacter immobilis</name>
    <dbReference type="NCBI Taxonomy" id="1348778"/>
    <lineage>
        <taxon>Bacteria</taxon>
        <taxon>Pseudomonadati</taxon>
        <taxon>Bacteroidota</taxon>
        <taxon>Cytophagia</taxon>
        <taxon>Cytophagales</taxon>
        <taxon>Hymenobacteraceae</taxon>
        <taxon>Rufibacter</taxon>
    </lineage>
</organism>
<evidence type="ECO:0000313" key="2">
    <source>
        <dbReference type="EMBL" id="RNI32383.1"/>
    </source>
</evidence>
<dbReference type="EMBL" id="RJJE01000002">
    <property type="protein sequence ID" value="RNI32383.1"/>
    <property type="molecule type" value="Genomic_DNA"/>
</dbReference>
<dbReference type="OrthoDB" id="853177at2"/>
<evidence type="ECO:0000256" key="1">
    <source>
        <dbReference type="SAM" id="SignalP"/>
    </source>
</evidence>
<protein>
    <recommendedName>
        <fullName evidence="4">DUF5666 domain-containing protein</fullName>
    </recommendedName>
</protein>